<keyword evidence="2" id="KW-1185">Reference proteome</keyword>
<organism evidence="1 2">
    <name type="scientific">Ramlibacter monticola</name>
    <dbReference type="NCBI Taxonomy" id="1926872"/>
    <lineage>
        <taxon>Bacteria</taxon>
        <taxon>Pseudomonadati</taxon>
        <taxon>Pseudomonadota</taxon>
        <taxon>Betaproteobacteria</taxon>
        <taxon>Burkholderiales</taxon>
        <taxon>Comamonadaceae</taxon>
        <taxon>Ramlibacter</taxon>
    </lineage>
</organism>
<reference evidence="1 2" key="1">
    <citation type="journal article" date="2017" name="Int. J. Syst. Evol. Microbiol.">
        <title>Ramlibacter monticola sp. nov., isolated from forest soil.</title>
        <authorList>
            <person name="Chaudhary D.K."/>
            <person name="Kim J."/>
        </authorList>
    </citation>
    <scope>NUCLEOTIDE SEQUENCE [LARGE SCALE GENOMIC DNA]</scope>
    <source>
        <strain evidence="1 2">KACC 19175</strain>
    </source>
</reference>
<dbReference type="AlphaFoldDB" id="A0A936YVR6"/>
<gene>
    <name evidence="1" type="ORF">JJ685_05420</name>
</gene>
<protein>
    <submittedName>
        <fullName evidence="1">Uncharacterized protein</fullName>
    </submittedName>
</protein>
<proteinExistence type="predicted"/>
<sequence length="191" mass="20993">MTDKTHYRKAFDSPYLASADIVEPTVLTIKCVRLEKDRTKKTKDLFNTAYFAEKEIRQGEPLKPMILNATNSKTMRQLTGSAFIDDWNDVRVTVYVDSQVKFGTANVEGLRISTEAPAEGMGGAGLRGHWLAKAKNAASLGEMSKVSKDGAHAFNTARDREGYQQFAKAVQARGAELRKQAEQPAAEAAHG</sequence>
<name>A0A936YVR6_9BURK</name>
<accession>A0A936YVR6</accession>
<evidence type="ECO:0000313" key="1">
    <source>
        <dbReference type="EMBL" id="MBL0390578.1"/>
    </source>
</evidence>
<dbReference type="Proteomes" id="UP000599109">
    <property type="component" value="Unassembled WGS sequence"/>
</dbReference>
<dbReference type="RefSeq" id="WP_201673172.1">
    <property type="nucleotide sequence ID" value="NZ_JAEQNE010000001.1"/>
</dbReference>
<comment type="caution">
    <text evidence="1">The sequence shown here is derived from an EMBL/GenBank/DDBJ whole genome shotgun (WGS) entry which is preliminary data.</text>
</comment>
<evidence type="ECO:0000313" key="2">
    <source>
        <dbReference type="Proteomes" id="UP000599109"/>
    </source>
</evidence>
<dbReference type="EMBL" id="JAEQNE010000001">
    <property type="protein sequence ID" value="MBL0390578.1"/>
    <property type="molecule type" value="Genomic_DNA"/>
</dbReference>